<dbReference type="OrthoDB" id="2524557at2759"/>
<feature type="compositionally biased region" description="Low complexity" evidence="1">
    <location>
        <begin position="155"/>
        <end position="165"/>
    </location>
</feature>
<evidence type="ECO:0000313" key="4">
    <source>
        <dbReference type="Proteomes" id="UP000289152"/>
    </source>
</evidence>
<dbReference type="AlphaFoldDB" id="A0A4Q1BRH1"/>
<keyword evidence="4" id="KW-1185">Reference proteome</keyword>
<feature type="compositionally biased region" description="Polar residues" evidence="1">
    <location>
        <begin position="1"/>
        <end position="21"/>
    </location>
</feature>
<dbReference type="Pfam" id="PF00651">
    <property type="entry name" value="BTB"/>
    <property type="match status" value="1"/>
</dbReference>
<dbReference type="InterPro" id="IPR051481">
    <property type="entry name" value="BTB-POZ/Galectin-3-binding"/>
</dbReference>
<feature type="region of interest" description="Disordered" evidence="1">
    <location>
        <begin position="133"/>
        <end position="185"/>
    </location>
</feature>
<dbReference type="Proteomes" id="UP000289152">
    <property type="component" value="Unassembled WGS sequence"/>
</dbReference>
<feature type="compositionally biased region" description="Polar residues" evidence="1">
    <location>
        <begin position="50"/>
        <end position="60"/>
    </location>
</feature>
<accession>A0A4Q1BRH1</accession>
<gene>
    <name evidence="3" type="ORF">M231_02191</name>
</gene>
<name>A0A4Q1BRH1_TREME</name>
<evidence type="ECO:0000313" key="3">
    <source>
        <dbReference type="EMBL" id="RXK40539.1"/>
    </source>
</evidence>
<dbReference type="SMART" id="SM00225">
    <property type="entry name" value="BTB"/>
    <property type="match status" value="1"/>
</dbReference>
<dbReference type="EMBL" id="SDIL01000017">
    <property type="protein sequence ID" value="RXK40539.1"/>
    <property type="molecule type" value="Genomic_DNA"/>
</dbReference>
<dbReference type="InterPro" id="IPR000210">
    <property type="entry name" value="BTB/POZ_dom"/>
</dbReference>
<evidence type="ECO:0000259" key="2">
    <source>
        <dbReference type="SMART" id="SM00225"/>
    </source>
</evidence>
<sequence length="510" mass="57348">MTTSNPSHLLISRNSPRSPTHTHLVPTFAARHSSLVSLDANDASAHHRTQSAPINPSSLNLPEETEEEGGEEVETVEVHPTFRRDAALSGTVKVRVGGSDFWCHKEILYFASPFFQGLLQGCWAETACVTDRSSSPFRRDTDVDPLPVLAEHPTSSFASSSNSESPNHEEEVADSRKTSVYLDASEDEPSITDILRELRELPDSQIHVSLSDRPSRSSGATSSHIDPSYRTQHDETPLDHDIPSSSSRRRRSSIRHSFSSGTDNARRPTDPVAVVELHETSPSAFQDFLMWAYPHMECKVSWTNVEDLLALASKLLVPSLQKMCENFLVSHASGKPIVALSLAETYEHADLYREASRFVLDQSTWDHEEMSQLTETTRLKLSHRRTWFLERLLKLGSIDVRKEYSCRVDCPDPAKCQTQLDEKWRQANSTVSRYGPPQPSVAFRALTVGCIRQLETFPTNPSLVMPHPLCQSAAKAWVMTCEVFDRMFQPKMISHPLNPGTEKYWLWISL</sequence>
<dbReference type="VEuPathDB" id="FungiDB:TREMEDRAFT_41509"/>
<dbReference type="PANTHER" id="PTHR24410">
    <property type="entry name" value="HL07962P-RELATED"/>
    <property type="match status" value="1"/>
</dbReference>
<dbReference type="InterPro" id="IPR011333">
    <property type="entry name" value="SKP1/BTB/POZ_sf"/>
</dbReference>
<dbReference type="InParanoid" id="A0A4Q1BRH1"/>
<dbReference type="CDD" id="cd18186">
    <property type="entry name" value="BTB_POZ_ZBTB_KLHL-like"/>
    <property type="match status" value="2"/>
</dbReference>
<feature type="region of interest" description="Disordered" evidence="1">
    <location>
        <begin position="1"/>
        <end position="22"/>
    </location>
</feature>
<feature type="region of interest" description="Disordered" evidence="1">
    <location>
        <begin position="42"/>
        <end position="69"/>
    </location>
</feature>
<reference evidence="3 4" key="1">
    <citation type="submission" date="2016-06" db="EMBL/GenBank/DDBJ databases">
        <title>Evolution of pathogenesis and genome organization in the Tremellales.</title>
        <authorList>
            <person name="Cuomo C."/>
            <person name="Litvintseva A."/>
            <person name="Heitman J."/>
            <person name="Chen Y."/>
            <person name="Sun S."/>
            <person name="Springer D."/>
            <person name="Dromer F."/>
            <person name="Young S."/>
            <person name="Zeng Q."/>
            <person name="Chapman S."/>
            <person name="Gujja S."/>
            <person name="Saif S."/>
            <person name="Birren B."/>
        </authorList>
    </citation>
    <scope>NUCLEOTIDE SEQUENCE [LARGE SCALE GENOMIC DNA]</scope>
    <source>
        <strain evidence="3 4">ATCC 28783</strain>
    </source>
</reference>
<organism evidence="3 4">
    <name type="scientific">Tremella mesenterica</name>
    <name type="common">Jelly fungus</name>
    <dbReference type="NCBI Taxonomy" id="5217"/>
    <lineage>
        <taxon>Eukaryota</taxon>
        <taxon>Fungi</taxon>
        <taxon>Dikarya</taxon>
        <taxon>Basidiomycota</taxon>
        <taxon>Agaricomycotina</taxon>
        <taxon>Tremellomycetes</taxon>
        <taxon>Tremellales</taxon>
        <taxon>Tremellaceae</taxon>
        <taxon>Tremella</taxon>
    </lineage>
</organism>
<feature type="compositionally biased region" description="Basic and acidic residues" evidence="1">
    <location>
        <begin position="166"/>
        <end position="177"/>
    </location>
</feature>
<evidence type="ECO:0000256" key="1">
    <source>
        <dbReference type="SAM" id="MobiDB-lite"/>
    </source>
</evidence>
<dbReference type="Gene3D" id="3.30.710.10">
    <property type="entry name" value="Potassium Channel Kv1.1, Chain A"/>
    <property type="match status" value="2"/>
</dbReference>
<dbReference type="SUPFAM" id="SSF54695">
    <property type="entry name" value="POZ domain"/>
    <property type="match status" value="1"/>
</dbReference>
<proteinExistence type="predicted"/>
<feature type="domain" description="BTB" evidence="2">
    <location>
        <begin position="90"/>
        <end position="332"/>
    </location>
</feature>
<dbReference type="PANTHER" id="PTHR24410:SF23">
    <property type="entry name" value="BTB DOMAIN-CONTAINING PROTEIN-RELATED"/>
    <property type="match status" value="1"/>
</dbReference>
<feature type="compositionally biased region" description="Polar residues" evidence="1">
    <location>
        <begin position="216"/>
        <end position="225"/>
    </location>
</feature>
<protein>
    <recommendedName>
        <fullName evidence="2">BTB domain-containing protein</fullName>
    </recommendedName>
</protein>
<feature type="compositionally biased region" description="Basic and acidic residues" evidence="1">
    <location>
        <begin position="231"/>
        <end position="242"/>
    </location>
</feature>
<comment type="caution">
    <text evidence="3">The sequence shown here is derived from an EMBL/GenBank/DDBJ whole genome shotgun (WGS) entry which is preliminary data.</text>
</comment>
<feature type="region of interest" description="Disordered" evidence="1">
    <location>
        <begin position="206"/>
        <end position="269"/>
    </location>
</feature>